<dbReference type="InterPro" id="IPR018060">
    <property type="entry name" value="HTH_AraC"/>
</dbReference>
<dbReference type="SMART" id="SM00871">
    <property type="entry name" value="AraC_E_bind"/>
    <property type="match status" value="1"/>
</dbReference>
<accession>A0A1T1H7Y3</accession>
<dbReference type="SUPFAM" id="SSF46689">
    <property type="entry name" value="Homeodomain-like"/>
    <property type="match status" value="2"/>
</dbReference>
<evidence type="ECO:0000313" key="6">
    <source>
        <dbReference type="Proteomes" id="UP000190064"/>
    </source>
</evidence>
<dbReference type="Gene3D" id="1.10.10.60">
    <property type="entry name" value="Homeodomain-like"/>
    <property type="match status" value="2"/>
</dbReference>
<dbReference type="InterPro" id="IPR009057">
    <property type="entry name" value="Homeodomain-like_sf"/>
</dbReference>
<comment type="caution">
    <text evidence="5">The sequence shown here is derived from an EMBL/GenBank/DDBJ whole genome shotgun (WGS) entry which is preliminary data.</text>
</comment>
<proteinExistence type="predicted"/>
<dbReference type="AlphaFoldDB" id="A0A1T1H7Y3"/>
<dbReference type="InterPro" id="IPR029441">
    <property type="entry name" value="Cass2"/>
</dbReference>
<dbReference type="InterPro" id="IPR011256">
    <property type="entry name" value="Reg_factor_effector_dom_sf"/>
</dbReference>
<gene>
    <name evidence="5" type="ORF">BTA35_0215695</name>
</gene>
<dbReference type="Proteomes" id="UP000190064">
    <property type="component" value="Unassembled WGS sequence"/>
</dbReference>
<dbReference type="Pfam" id="PF14526">
    <property type="entry name" value="Cass2"/>
    <property type="match status" value="1"/>
</dbReference>
<organism evidence="5 6">
    <name type="scientific">Oceanospirillum linum</name>
    <dbReference type="NCBI Taxonomy" id="966"/>
    <lineage>
        <taxon>Bacteria</taxon>
        <taxon>Pseudomonadati</taxon>
        <taxon>Pseudomonadota</taxon>
        <taxon>Gammaproteobacteria</taxon>
        <taxon>Oceanospirillales</taxon>
        <taxon>Oceanospirillaceae</taxon>
        <taxon>Oceanospirillum</taxon>
    </lineage>
</organism>
<dbReference type="InterPro" id="IPR050959">
    <property type="entry name" value="MarA-like"/>
</dbReference>
<dbReference type="PROSITE" id="PS01124">
    <property type="entry name" value="HTH_ARAC_FAMILY_2"/>
    <property type="match status" value="1"/>
</dbReference>
<dbReference type="Pfam" id="PF12833">
    <property type="entry name" value="HTH_18"/>
    <property type="match status" value="1"/>
</dbReference>
<evidence type="ECO:0000313" key="5">
    <source>
        <dbReference type="EMBL" id="OOV85953.1"/>
    </source>
</evidence>
<evidence type="ECO:0000256" key="1">
    <source>
        <dbReference type="ARBA" id="ARBA00023015"/>
    </source>
</evidence>
<evidence type="ECO:0000259" key="4">
    <source>
        <dbReference type="PROSITE" id="PS01124"/>
    </source>
</evidence>
<name>A0A1T1H7Y3_OCELI</name>
<dbReference type="EMBL" id="MTSD02000010">
    <property type="protein sequence ID" value="OOV85953.1"/>
    <property type="molecule type" value="Genomic_DNA"/>
</dbReference>
<dbReference type="GO" id="GO:0003700">
    <property type="term" value="F:DNA-binding transcription factor activity"/>
    <property type="evidence" value="ECO:0007669"/>
    <property type="project" value="InterPro"/>
</dbReference>
<dbReference type="SMART" id="SM00342">
    <property type="entry name" value="HTH_ARAC"/>
    <property type="match status" value="1"/>
</dbReference>
<dbReference type="Gene3D" id="3.20.80.10">
    <property type="entry name" value="Regulatory factor, effector binding domain"/>
    <property type="match status" value="1"/>
</dbReference>
<feature type="domain" description="HTH araC/xylS-type" evidence="4">
    <location>
        <begin position="11"/>
        <end position="109"/>
    </location>
</feature>
<reference evidence="5" key="1">
    <citation type="submission" date="2017-02" db="EMBL/GenBank/DDBJ databases">
        <title>Draft Genome Sequence of the Salt Water Bacterium Oceanospirillum linum ATCC 11336.</title>
        <authorList>
            <person name="Trachtenberg A.M."/>
            <person name="Carney J.G."/>
            <person name="Linnane J.D."/>
            <person name="Rheaume B.A."/>
            <person name="Pitts N.L."/>
            <person name="Mykles D.L."/>
            <person name="Maclea K.S."/>
        </authorList>
    </citation>
    <scope>NUCLEOTIDE SEQUENCE [LARGE SCALE GENOMIC DNA]</scope>
    <source>
        <strain evidence="5">ATCC 11336</strain>
    </source>
</reference>
<keyword evidence="1" id="KW-0805">Transcription regulation</keyword>
<keyword evidence="2" id="KW-0238">DNA-binding</keyword>
<keyword evidence="6" id="KW-1185">Reference proteome</keyword>
<dbReference type="InterPro" id="IPR010499">
    <property type="entry name" value="AraC_E-bd"/>
</dbReference>
<keyword evidence="3" id="KW-0804">Transcription</keyword>
<evidence type="ECO:0000256" key="2">
    <source>
        <dbReference type="ARBA" id="ARBA00023125"/>
    </source>
</evidence>
<dbReference type="PANTHER" id="PTHR47504:SF5">
    <property type="entry name" value="RIGHT ORIGIN-BINDING PROTEIN"/>
    <property type="match status" value="1"/>
</dbReference>
<dbReference type="STRING" id="966.BTA35_0215695"/>
<evidence type="ECO:0000256" key="3">
    <source>
        <dbReference type="ARBA" id="ARBA00023163"/>
    </source>
</evidence>
<dbReference type="GO" id="GO:0043565">
    <property type="term" value="F:sequence-specific DNA binding"/>
    <property type="evidence" value="ECO:0007669"/>
    <property type="project" value="InterPro"/>
</dbReference>
<dbReference type="SUPFAM" id="SSF55136">
    <property type="entry name" value="Probable bacterial effector-binding domain"/>
    <property type="match status" value="1"/>
</dbReference>
<sequence>MIQDAAFHRIQSTLEYIHNHLDRPLSVESMAEKSCWSRWQFQRVFSHFTGQTVAQYIREIRLSRAAELLLCSRRTQLDIALECGFDSEVSFSRSFRHMFHCTPGQYRRRGKRAGLKTPIVSLPLTDLSGHKPGGISQLKGLEEHRLLQIRVESQPEKQVQGVAGRIQGIFAEQPDFSAKVPQIWQKLSERLAKKHSLTDRSAMQALGVLDTSSLSSGDTSIDYWACISSDQHEPLTLLDSLVIPEQEYAVIPFSGPAGLIDNTLQWFICHWLPTSGYRGINRFDLEVYPSGFIADGQHLEMEYWVPVAPE</sequence>
<dbReference type="PANTHER" id="PTHR47504">
    <property type="entry name" value="RIGHT ORIGIN-BINDING PROTEIN"/>
    <property type="match status" value="1"/>
</dbReference>
<protein>
    <recommendedName>
        <fullName evidence="4">HTH araC/xylS-type domain-containing protein</fullName>
    </recommendedName>
</protein>